<dbReference type="AntiFam" id="ANF00071">
    <property type="entry name" value="Translation of intergenic region"/>
</dbReference>
<proteinExistence type="predicted"/>
<feature type="region of interest" description="Disordered" evidence="1">
    <location>
        <begin position="53"/>
        <end position="74"/>
    </location>
</feature>
<reference evidence="2" key="1">
    <citation type="submission" date="2019-11" db="EMBL/GenBank/DDBJ databases">
        <authorList>
            <person name="Feng L."/>
        </authorList>
    </citation>
    <scope>NUCLEOTIDE SEQUENCE</scope>
    <source>
        <strain evidence="2">EMassiliensisLFYP7</strain>
    </source>
</reference>
<evidence type="ECO:0000256" key="1">
    <source>
        <dbReference type="SAM" id="MobiDB-lite"/>
    </source>
</evidence>
<organism evidence="2">
    <name type="scientific">Phytobacter massiliensis</name>
    <dbReference type="NCBI Taxonomy" id="1485952"/>
    <lineage>
        <taxon>Bacteria</taxon>
        <taxon>Pseudomonadati</taxon>
        <taxon>Pseudomonadota</taxon>
        <taxon>Gammaproteobacteria</taxon>
        <taxon>Enterobacterales</taxon>
        <taxon>Enterobacteriaceae</taxon>
        <taxon>Phytobacter</taxon>
    </lineage>
</organism>
<accession>A0A6N2YL18</accession>
<sequence length="74" mass="8474">MVVSWFCFLVVLALMAGYIVRLRRYCRAYRQERDAIQEGYHRALLQLEMLQPQEESTGTAAERTAPGSTLAEAH</sequence>
<protein>
    <recommendedName>
        <fullName evidence="3">DUF4051 domain-containing protein</fullName>
    </recommendedName>
</protein>
<gene>
    <name evidence="2" type="ORF">EMLFYP7_00164</name>
</gene>
<dbReference type="EMBL" id="CACRTZ010000001">
    <property type="protein sequence ID" value="VYT66162.1"/>
    <property type="molecule type" value="Genomic_DNA"/>
</dbReference>
<evidence type="ECO:0000313" key="2">
    <source>
        <dbReference type="EMBL" id="VYT66162.1"/>
    </source>
</evidence>
<name>A0A6N2YL18_9ENTR</name>
<dbReference type="AlphaFoldDB" id="A0A6N2YL18"/>
<evidence type="ECO:0008006" key="3">
    <source>
        <dbReference type="Google" id="ProtNLM"/>
    </source>
</evidence>
<dbReference type="RefSeq" id="WP_156564398.1">
    <property type="nucleotide sequence ID" value="NZ_CACRTZ010000001.1"/>
</dbReference>